<feature type="transmembrane region" description="Helical" evidence="1">
    <location>
        <begin position="6"/>
        <end position="31"/>
    </location>
</feature>
<dbReference type="Proteomes" id="UP000676601">
    <property type="component" value="Unassembled WGS sequence"/>
</dbReference>
<reference evidence="2 3" key="1">
    <citation type="submission" date="2021-03" db="EMBL/GenBank/DDBJ databases">
        <title>Antimicrobial resistance genes in bacteria isolated from Japanese honey, and their potential for conferring macrolide and lincosamide resistance in the American foulbrood pathogen Paenibacillus larvae.</title>
        <authorList>
            <person name="Okamoto M."/>
            <person name="Kumagai M."/>
            <person name="Kanamori H."/>
            <person name="Takamatsu D."/>
        </authorList>
    </citation>
    <scope>NUCLEOTIDE SEQUENCE [LARGE SCALE GENOMIC DNA]</scope>
    <source>
        <strain evidence="2 3">J21TS7</strain>
    </source>
</reference>
<proteinExistence type="predicted"/>
<accession>A0ABQ4LAD0</accession>
<organism evidence="2 3">
    <name type="scientific">Paenibacillus cineris</name>
    <dbReference type="NCBI Taxonomy" id="237530"/>
    <lineage>
        <taxon>Bacteria</taxon>
        <taxon>Bacillati</taxon>
        <taxon>Bacillota</taxon>
        <taxon>Bacilli</taxon>
        <taxon>Bacillales</taxon>
        <taxon>Paenibacillaceae</taxon>
        <taxon>Paenibacillus</taxon>
    </lineage>
</organism>
<keyword evidence="1" id="KW-1133">Transmembrane helix</keyword>
<sequence>MEVSVNVFSLVFSLVVIGLILLFFFGLFKYVSNGSRHVRNSDAALRRVEEKLDYIIYKMNEKQGDER</sequence>
<evidence type="ECO:0000256" key="1">
    <source>
        <dbReference type="SAM" id="Phobius"/>
    </source>
</evidence>
<evidence type="ECO:0008006" key="4">
    <source>
        <dbReference type="Google" id="ProtNLM"/>
    </source>
</evidence>
<keyword evidence="1" id="KW-0472">Membrane</keyword>
<evidence type="ECO:0000313" key="3">
    <source>
        <dbReference type="Proteomes" id="UP000676601"/>
    </source>
</evidence>
<evidence type="ECO:0000313" key="2">
    <source>
        <dbReference type="EMBL" id="GIO53346.1"/>
    </source>
</evidence>
<comment type="caution">
    <text evidence="2">The sequence shown here is derived from an EMBL/GenBank/DDBJ whole genome shotgun (WGS) entry which is preliminary data.</text>
</comment>
<keyword evidence="3" id="KW-1185">Reference proteome</keyword>
<protein>
    <recommendedName>
        <fullName evidence="4">DUF4083 domain-containing protein</fullName>
    </recommendedName>
</protein>
<gene>
    <name evidence="2" type="ORF">J21TS7_16640</name>
</gene>
<dbReference type="EMBL" id="BORU01000001">
    <property type="protein sequence ID" value="GIO53346.1"/>
    <property type="molecule type" value="Genomic_DNA"/>
</dbReference>
<keyword evidence="1" id="KW-0812">Transmembrane</keyword>
<name>A0ABQ4LAD0_9BACL</name>